<gene>
    <name evidence="5" type="ORF">IAD06_01145</name>
</gene>
<comment type="similarity">
    <text evidence="1">Belongs to the glycosyltransferase 2 family.</text>
</comment>
<dbReference type="PANTHER" id="PTHR43179">
    <property type="entry name" value="RHAMNOSYLTRANSFERASE WBBL"/>
    <property type="match status" value="1"/>
</dbReference>
<reference evidence="5" key="1">
    <citation type="submission" date="2020-10" db="EMBL/GenBank/DDBJ databases">
        <authorList>
            <person name="Gilroy R."/>
        </authorList>
    </citation>
    <scope>NUCLEOTIDE SEQUENCE</scope>
    <source>
        <strain evidence="5">21143</strain>
    </source>
</reference>
<dbReference type="EMBL" id="DVKT01000006">
    <property type="protein sequence ID" value="HIT38632.1"/>
    <property type="molecule type" value="Genomic_DNA"/>
</dbReference>
<evidence type="ECO:0000313" key="5">
    <source>
        <dbReference type="EMBL" id="HIT38632.1"/>
    </source>
</evidence>
<evidence type="ECO:0000256" key="3">
    <source>
        <dbReference type="ARBA" id="ARBA00022679"/>
    </source>
</evidence>
<reference evidence="5" key="2">
    <citation type="journal article" date="2021" name="PeerJ">
        <title>Extensive microbial diversity within the chicken gut microbiome revealed by metagenomics and culture.</title>
        <authorList>
            <person name="Gilroy R."/>
            <person name="Ravi A."/>
            <person name="Getino M."/>
            <person name="Pursley I."/>
            <person name="Horton D.L."/>
            <person name="Alikhan N.F."/>
            <person name="Baker D."/>
            <person name="Gharbi K."/>
            <person name="Hall N."/>
            <person name="Watson M."/>
            <person name="Adriaenssens E.M."/>
            <person name="Foster-Nyarko E."/>
            <person name="Jarju S."/>
            <person name="Secka A."/>
            <person name="Antonio M."/>
            <person name="Oren A."/>
            <person name="Chaudhuri R.R."/>
            <person name="La Ragione R."/>
            <person name="Hildebrand F."/>
            <person name="Pallen M.J."/>
        </authorList>
    </citation>
    <scope>NUCLEOTIDE SEQUENCE</scope>
    <source>
        <strain evidence="5">21143</strain>
    </source>
</reference>
<evidence type="ECO:0000313" key="6">
    <source>
        <dbReference type="Proteomes" id="UP000886722"/>
    </source>
</evidence>
<dbReference type="Gene3D" id="3.90.550.10">
    <property type="entry name" value="Spore Coat Polysaccharide Biosynthesis Protein SpsA, Chain A"/>
    <property type="match status" value="1"/>
</dbReference>
<dbReference type="AlphaFoldDB" id="A0A9D1GDQ6"/>
<dbReference type="SUPFAM" id="SSF53448">
    <property type="entry name" value="Nucleotide-diphospho-sugar transferases"/>
    <property type="match status" value="1"/>
</dbReference>
<dbReference type="Proteomes" id="UP000886722">
    <property type="component" value="Unassembled WGS sequence"/>
</dbReference>
<protein>
    <submittedName>
        <fullName evidence="5">Glycosyltransferase family 2 protein</fullName>
    </submittedName>
</protein>
<organism evidence="5 6">
    <name type="scientific">Candidatus Caccoplasma intestinavium</name>
    <dbReference type="NCBI Taxonomy" id="2840716"/>
    <lineage>
        <taxon>Bacteria</taxon>
        <taxon>Pseudomonadati</taxon>
        <taxon>Bacteroidota</taxon>
        <taxon>Bacteroidia</taxon>
        <taxon>Bacteroidales</taxon>
        <taxon>Bacteroidaceae</taxon>
        <taxon>Bacteroidaceae incertae sedis</taxon>
        <taxon>Candidatus Caccoplasma</taxon>
    </lineage>
</organism>
<name>A0A9D1GDQ6_9BACT</name>
<evidence type="ECO:0000256" key="2">
    <source>
        <dbReference type="ARBA" id="ARBA00022676"/>
    </source>
</evidence>
<evidence type="ECO:0000259" key="4">
    <source>
        <dbReference type="Pfam" id="PF00535"/>
    </source>
</evidence>
<keyword evidence="2" id="KW-0328">Glycosyltransferase</keyword>
<dbReference type="InterPro" id="IPR001173">
    <property type="entry name" value="Glyco_trans_2-like"/>
</dbReference>
<evidence type="ECO:0000256" key="1">
    <source>
        <dbReference type="ARBA" id="ARBA00006739"/>
    </source>
</evidence>
<dbReference type="Pfam" id="PF00535">
    <property type="entry name" value="Glycos_transf_2"/>
    <property type="match status" value="1"/>
</dbReference>
<dbReference type="GO" id="GO:0016757">
    <property type="term" value="F:glycosyltransferase activity"/>
    <property type="evidence" value="ECO:0007669"/>
    <property type="project" value="UniProtKB-KW"/>
</dbReference>
<dbReference type="CDD" id="cd04186">
    <property type="entry name" value="GT_2_like_c"/>
    <property type="match status" value="1"/>
</dbReference>
<proteinExistence type="inferred from homology"/>
<dbReference type="PANTHER" id="PTHR43179:SF12">
    <property type="entry name" value="GALACTOFURANOSYLTRANSFERASE GLFT2"/>
    <property type="match status" value="1"/>
</dbReference>
<comment type="caution">
    <text evidence="5">The sequence shown here is derived from an EMBL/GenBank/DDBJ whole genome shotgun (WGS) entry which is preliminary data.</text>
</comment>
<keyword evidence="3" id="KW-0808">Transferase</keyword>
<accession>A0A9D1GDQ6</accession>
<sequence length="332" mass="38454">MKKVAVVILNWNGLDLMKEFLPSICAHTPTDIADVVVADNGSTDGSVEWLKRNHPDVILLEMEENHGYARGYNLAIKKLPYPYVVLLNSDVEASPDWLTPLFDFCESHPDVGACQPKLLAYRDKKAFEYAGAAGGFLDKYGYPYCRGRIFFSIENDEGQYDSPAEIFWATGACLFIRREVYLKAGGLDESFFAHMEEIDLCWRVKLLGYKIYTVPQSHMYHLGGATLSASEPRKTYLNFRNNLLMLYKNLPKNEGRRILIIRRLLDTIALARYIAGGEWQHARAVWLAHNHFRKERKRYHEQPDTNILKEMPEGRRNIVIDYFIRRKHTYRP</sequence>
<dbReference type="InterPro" id="IPR029044">
    <property type="entry name" value="Nucleotide-diphossugar_trans"/>
</dbReference>
<feature type="domain" description="Glycosyltransferase 2-like" evidence="4">
    <location>
        <begin position="6"/>
        <end position="178"/>
    </location>
</feature>